<dbReference type="InterPro" id="IPR016024">
    <property type="entry name" value="ARM-type_fold"/>
</dbReference>
<dbReference type="PANTHER" id="PTHR13347:SF1">
    <property type="entry name" value="HEAT REPEAT-CONTAINING PROTEIN 3"/>
    <property type="match status" value="1"/>
</dbReference>
<comment type="similarity">
    <text evidence="1">Belongs to the nuclear import and ribosome assembly adapter family.</text>
</comment>
<dbReference type="Gene3D" id="1.25.10.10">
    <property type="entry name" value="Leucine-rich Repeat Variant"/>
    <property type="match status" value="1"/>
</dbReference>
<evidence type="ECO:0000313" key="6">
    <source>
        <dbReference type="Proteomes" id="UP001295794"/>
    </source>
</evidence>
<dbReference type="CDD" id="cd13394">
    <property type="entry name" value="Syo1_like"/>
    <property type="match status" value="1"/>
</dbReference>
<dbReference type="PANTHER" id="PTHR13347">
    <property type="entry name" value="HEAT REPEAT-CONTAINING PROTEIN 3"/>
    <property type="match status" value="1"/>
</dbReference>
<proteinExistence type="inferred from homology"/>
<evidence type="ECO:0000256" key="1">
    <source>
        <dbReference type="ARBA" id="ARBA00049983"/>
    </source>
</evidence>
<reference evidence="5" key="1">
    <citation type="submission" date="2023-11" db="EMBL/GenBank/DDBJ databases">
        <authorList>
            <person name="De Vega J J."/>
            <person name="De Vega J J."/>
        </authorList>
    </citation>
    <scope>NUCLEOTIDE SEQUENCE</scope>
</reference>
<evidence type="ECO:0000313" key="4">
    <source>
        <dbReference type="EMBL" id="CAK5262185.1"/>
    </source>
</evidence>
<gene>
    <name evidence="5" type="ORF">MYCIT1_LOCUS21345</name>
    <name evidence="4" type="ORF">MYCIT1_LOCUS697</name>
</gene>
<dbReference type="EMBL" id="CAVNYO010000401">
    <property type="protein sequence ID" value="CAK5274262.1"/>
    <property type="molecule type" value="Genomic_DNA"/>
</dbReference>
<keyword evidence="6" id="KW-1185">Reference proteome</keyword>
<dbReference type="Proteomes" id="UP001295794">
    <property type="component" value="Unassembled WGS sequence"/>
</dbReference>
<feature type="domain" description="SYO1-like TPR repeats" evidence="3">
    <location>
        <begin position="416"/>
        <end position="669"/>
    </location>
</feature>
<dbReference type="GO" id="GO:0006606">
    <property type="term" value="P:protein import into nucleus"/>
    <property type="evidence" value="ECO:0007669"/>
    <property type="project" value="TreeGrafter"/>
</dbReference>
<dbReference type="Pfam" id="PF25567">
    <property type="entry name" value="TPR_SYO1"/>
    <property type="match status" value="1"/>
</dbReference>
<dbReference type="SUPFAM" id="SSF48371">
    <property type="entry name" value="ARM repeat"/>
    <property type="match status" value="1"/>
</dbReference>
<feature type="compositionally biased region" description="Basic residues" evidence="2">
    <location>
        <begin position="1"/>
        <end position="15"/>
    </location>
</feature>
<dbReference type="InterPro" id="IPR052616">
    <property type="entry name" value="SYO1-like"/>
</dbReference>
<dbReference type="EMBL" id="CAVNYO010000011">
    <property type="protein sequence ID" value="CAK5262185.1"/>
    <property type="molecule type" value="Genomic_DNA"/>
</dbReference>
<dbReference type="InterPro" id="IPR057990">
    <property type="entry name" value="TPR_SYO1"/>
</dbReference>
<dbReference type="GO" id="GO:0042273">
    <property type="term" value="P:ribosomal large subunit biogenesis"/>
    <property type="evidence" value="ECO:0007669"/>
    <property type="project" value="TreeGrafter"/>
</dbReference>
<name>A0AAD2HHL9_9AGAR</name>
<protein>
    <recommendedName>
        <fullName evidence="3">SYO1-like TPR repeats domain-containing protein</fullName>
    </recommendedName>
</protein>
<evidence type="ECO:0000313" key="5">
    <source>
        <dbReference type="EMBL" id="CAK5274262.1"/>
    </source>
</evidence>
<accession>A0AAD2HHL9</accession>
<organism evidence="5 6">
    <name type="scientific">Mycena citricolor</name>
    <dbReference type="NCBI Taxonomy" id="2018698"/>
    <lineage>
        <taxon>Eukaryota</taxon>
        <taxon>Fungi</taxon>
        <taxon>Dikarya</taxon>
        <taxon>Basidiomycota</taxon>
        <taxon>Agaricomycotina</taxon>
        <taxon>Agaricomycetes</taxon>
        <taxon>Agaricomycetidae</taxon>
        <taxon>Agaricales</taxon>
        <taxon>Marasmiineae</taxon>
        <taxon>Mycenaceae</taxon>
        <taxon>Mycena</taxon>
    </lineage>
</organism>
<sequence>MGKTQKKRAMRRHNPVRVPDSHLPQGLTSAAESSSKTQAILPIMQKMQGTDAGERKWACVAVSNIIQNDPSTRRLLQGKNIVGALITRLTDSEEEVVIEAMGSLRNLAIDGGYDICAEMYNKSILVPLKTFVPKIAATLAQFLEQGVKHAPENAQRLMYEFADNVITVLWCLSETSNKALNAINEMKLASFLMSFLAVRDKMPLATITAAAQCLYVITDDNYAAISDVRSDGGYISCLMSIVTSEGLRSDPGQTADPRIIMLRVLASGILGNVSPITPPSAASALDIDRDVILPQLLPVISSLSLSEVSRSALQLIEEQSTVPSIDKLSLKKSPKTDHKSASEVELDRLEGQLRTVQLALEILTGVSAALPDPESVEGVDDELENEVVIEDEETVDEDIAMDVVPDEVERATQSLPQIVEPLLALIQPTTLSFPPHASPSPHPPTTSAMSAVHIAALECLNNIFLSLARHDTVIEIDAGRTVWNAVWSSLAAVGTQIVLGQERRQAMWEVAAGVLWGVASVCKGKLEPDEGQVQALMALCDSAGSDAQLRVKCIGTLECLARNTAFMEINATIGGYLLSMLPSMTEPSPAGTEPMLQAASSIIDIYSDEGAPYDANFRAGGYLVRLTESVDGLKKAVRGIDRKKELQLRRRGEEVRDNLVAFIQYRKKLKL</sequence>
<dbReference type="AlphaFoldDB" id="A0AAD2HHL9"/>
<evidence type="ECO:0000259" key="3">
    <source>
        <dbReference type="Pfam" id="PF25567"/>
    </source>
</evidence>
<comment type="caution">
    <text evidence="5">The sequence shown here is derived from an EMBL/GenBank/DDBJ whole genome shotgun (WGS) entry which is preliminary data.</text>
</comment>
<feature type="region of interest" description="Disordered" evidence="2">
    <location>
        <begin position="1"/>
        <end position="34"/>
    </location>
</feature>
<dbReference type="InterPro" id="IPR011989">
    <property type="entry name" value="ARM-like"/>
</dbReference>
<dbReference type="GO" id="GO:0051082">
    <property type="term" value="F:unfolded protein binding"/>
    <property type="evidence" value="ECO:0007669"/>
    <property type="project" value="TreeGrafter"/>
</dbReference>
<evidence type="ECO:0000256" key="2">
    <source>
        <dbReference type="SAM" id="MobiDB-lite"/>
    </source>
</evidence>